<dbReference type="OrthoDB" id="9807950at2"/>
<sequence>MGDKTLPPTPQRIEQAREDGQVGVSEEAVRIVKLLVMAELAFAAEPHWRRLLSEWIDTALAAATTPQRISLSTSMEALLPAVLCMVALAVVPMVLAALVTLAQTRFNVAPKALEKGVEKLNIGNNLQQLVSAQKLLIPLLGPIKGGLLLWMIYLELRDQFPQIGLVYRASPAQGWAMTMTLMHDLVMRCVVVLIILMVADILLQRYLVWRELRMDHSEMKQDYKQAEGDPMLKGMRKQTAKEIVMGDSPPAKDQQRPSAVVVNPEHIAVALLYEPDDMPMPVMMAAVTDEQARELRRRARTEGIPMIKYVALARHLLASGKPGEPIPDHTCRATALLFKVIEEYERLAPELLRPPLDIEEMTMGEDEEEGDMNDFIPLAEVDEELGAAMFDGP</sequence>
<gene>
    <name evidence="2" type="ORF">RD2015_3839</name>
</gene>
<dbReference type="PRINTS" id="PR00950">
    <property type="entry name" value="TYPE3IMSPROT"/>
</dbReference>
<reference evidence="2 3" key="1">
    <citation type="submission" date="2015-12" db="EMBL/GenBank/DDBJ databases">
        <title>Complete genome of Roseateles depolymerans KCTC 42856.</title>
        <authorList>
            <person name="Kim K.M."/>
        </authorList>
    </citation>
    <scope>NUCLEOTIDE SEQUENCE [LARGE SCALE GENOMIC DNA]</scope>
    <source>
        <strain evidence="2 3">KCTC 42856</strain>
    </source>
</reference>
<dbReference type="Gene3D" id="3.40.1690.10">
    <property type="entry name" value="secretion proteins EscU"/>
    <property type="match status" value="1"/>
</dbReference>
<keyword evidence="3" id="KW-1185">Reference proteome</keyword>
<evidence type="ECO:0000313" key="3">
    <source>
        <dbReference type="Proteomes" id="UP000060699"/>
    </source>
</evidence>
<name>A0A0U3LPF1_9BURK</name>
<dbReference type="AlphaFoldDB" id="A0A0U3LPF1"/>
<dbReference type="Proteomes" id="UP000060699">
    <property type="component" value="Chromosome"/>
</dbReference>
<dbReference type="InterPro" id="IPR029025">
    <property type="entry name" value="T3SS_substrate_exporter_C"/>
</dbReference>
<dbReference type="EMBL" id="CP013729">
    <property type="protein sequence ID" value="ALV08290.1"/>
    <property type="molecule type" value="Genomic_DNA"/>
</dbReference>
<proteinExistence type="inferred from homology"/>
<dbReference type="PANTHER" id="PTHR30531:SF12">
    <property type="entry name" value="FLAGELLAR BIOSYNTHETIC PROTEIN FLHB"/>
    <property type="match status" value="1"/>
</dbReference>
<dbReference type="Pfam" id="PF01312">
    <property type="entry name" value="Bac_export_2"/>
    <property type="match status" value="1"/>
</dbReference>
<dbReference type="InterPro" id="IPR006135">
    <property type="entry name" value="T3SS_substrate_exporter"/>
</dbReference>
<dbReference type="STRING" id="76731.RD2015_3839"/>
<dbReference type="PANTHER" id="PTHR30531">
    <property type="entry name" value="FLAGELLAR BIOSYNTHETIC PROTEIN FLHB"/>
    <property type="match status" value="1"/>
</dbReference>
<organism evidence="2 3">
    <name type="scientific">Roseateles depolymerans</name>
    <dbReference type="NCBI Taxonomy" id="76731"/>
    <lineage>
        <taxon>Bacteria</taxon>
        <taxon>Pseudomonadati</taxon>
        <taxon>Pseudomonadota</taxon>
        <taxon>Betaproteobacteria</taxon>
        <taxon>Burkholderiales</taxon>
        <taxon>Sphaerotilaceae</taxon>
        <taxon>Roseateles</taxon>
    </lineage>
</organism>
<dbReference type="RefSeq" id="WP_058936280.1">
    <property type="nucleotide sequence ID" value="NZ_CP013729.1"/>
</dbReference>
<protein>
    <submittedName>
        <fullName evidence="2">Uncharacterized protein</fullName>
    </submittedName>
</protein>
<comment type="similarity">
    <text evidence="1">Belongs to the type III secretion exporter family.</text>
</comment>
<accession>A0A0U3LPF1</accession>
<dbReference type="SUPFAM" id="SSF160544">
    <property type="entry name" value="EscU C-terminal domain-like"/>
    <property type="match status" value="1"/>
</dbReference>
<dbReference type="GO" id="GO:0009306">
    <property type="term" value="P:protein secretion"/>
    <property type="evidence" value="ECO:0007669"/>
    <property type="project" value="InterPro"/>
</dbReference>
<evidence type="ECO:0000313" key="2">
    <source>
        <dbReference type="EMBL" id="ALV08290.1"/>
    </source>
</evidence>
<dbReference type="KEGG" id="rdp:RD2015_3839"/>
<dbReference type="GO" id="GO:0005886">
    <property type="term" value="C:plasma membrane"/>
    <property type="evidence" value="ECO:0007669"/>
    <property type="project" value="TreeGrafter"/>
</dbReference>
<evidence type="ECO:0000256" key="1">
    <source>
        <dbReference type="ARBA" id="ARBA00010690"/>
    </source>
</evidence>